<feature type="region of interest" description="Disordered" evidence="2">
    <location>
        <begin position="96"/>
        <end position="117"/>
    </location>
</feature>
<dbReference type="InterPro" id="IPR036561">
    <property type="entry name" value="MAM33_sf"/>
</dbReference>
<dbReference type="SUPFAM" id="SSF54529">
    <property type="entry name" value="Mitochondrial glycoprotein MAM33-like"/>
    <property type="match status" value="1"/>
</dbReference>
<name>A0A0A9X7B1_LYGHE</name>
<feature type="compositionally biased region" description="Acidic residues" evidence="2">
    <location>
        <begin position="98"/>
        <end position="117"/>
    </location>
</feature>
<dbReference type="EMBL" id="GBHO01028078">
    <property type="protein sequence ID" value="JAG15526.1"/>
    <property type="molecule type" value="Transcribed_RNA"/>
</dbReference>
<reference evidence="3" key="2">
    <citation type="submission" date="2014-07" db="EMBL/GenBank/DDBJ databases">
        <authorList>
            <person name="Hull J."/>
        </authorList>
    </citation>
    <scope>NUCLEOTIDE SEQUENCE</scope>
</reference>
<reference evidence="3" key="1">
    <citation type="journal article" date="2014" name="PLoS ONE">
        <title>Transcriptome-Based Identification of ABC Transporters in the Western Tarnished Plant Bug Lygus hesperus.</title>
        <authorList>
            <person name="Hull J.J."/>
            <person name="Chaney K."/>
            <person name="Geib S.M."/>
            <person name="Fabrick J.A."/>
            <person name="Brent C.S."/>
            <person name="Walsh D."/>
            <person name="Lavine L.C."/>
        </authorList>
    </citation>
    <scope>NUCLEOTIDE SEQUENCE</scope>
</reference>
<sequence>MQTLIPATAGLKLAKPRAIQWSGPVRFINTSEPSPSTKNALEAEIATFSEDVEDYKDALQKLQATYTRDGSELTLIFNRNNHTVKITFNKEFEYRDTEESEFEEEYSQEESEPMSEEENEKDTAFHIFTAEFTNPQKDTITATGTISLNGEFTVENITPHRNNVALRPINTCDLEDETVNMLFNVLDTLGFDAELSDLLVKLARNERLHDHVEALRALQTFILPLQRP</sequence>
<dbReference type="AlphaFoldDB" id="A0A0A9X7B1"/>
<evidence type="ECO:0000256" key="2">
    <source>
        <dbReference type="SAM" id="MobiDB-lite"/>
    </source>
</evidence>
<feature type="coiled-coil region" evidence="1">
    <location>
        <begin position="38"/>
        <end position="65"/>
    </location>
</feature>
<reference evidence="4" key="3">
    <citation type="journal article" date="2016" name="Gigascience">
        <title>De novo construction of an expanded transcriptome assembly for the western tarnished plant bug, Lygus hesperus.</title>
        <authorList>
            <person name="Tassone E.E."/>
            <person name="Geib S.M."/>
            <person name="Hall B."/>
            <person name="Fabrick J.A."/>
            <person name="Brent C.S."/>
            <person name="Hull J.J."/>
        </authorList>
    </citation>
    <scope>NUCLEOTIDE SEQUENCE</scope>
</reference>
<evidence type="ECO:0000313" key="4">
    <source>
        <dbReference type="EMBL" id="JAQ01651.1"/>
    </source>
</evidence>
<accession>A0A0A9X7B1</accession>
<keyword evidence="1" id="KW-0175">Coiled coil</keyword>
<evidence type="ECO:0000313" key="3">
    <source>
        <dbReference type="EMBL" id="JAG15526.1"/>
    </source>
</evidence>
<gene>
    <name evidence="3" type="primary">sept8-a</name>
    <name evidence="3" type="ORF">CM83_8762</name>
    <name evidence="4" type="ORF">g.94922</name>
</gene>
<organism evidence="3">
    <name type="scientific">Lygus hesperus</name>
    <name type="common">Western plant bug</name>
    <dbReference type="NCBI Taxonomy" id="30085"/>
    <lineage>
        <taxon>Eukaryota</taxon>
        <taxon>Metazoa</taxon>
        <taxon>Ecdysozoa</taxon>
        <taxon>Arthropoda</taxon>
        <taxon>Hexapoda</taxon>
        <taxon>Insecta</taxon>
        <taxon>Pterygota</taxon>
        <taxon>Neoptera</taxon>
        <taxon>Paraneoptera</taxon>
        <taxon>Hemiptera</taxon>
        <taxon>Heteroptera</taxon>
        <taxon>Panheteroptera</taxon>
        <taxon>Cimicomorpha</taxon>
        <taxon>Miridae</taxon>
        <taxon>Mirini</taxon>
        <taxon>Lygus</taxon>
    </lineage>
</organism>
<dbReference type="EMBL" id="GDHC01016978">
    <property type="protein sequence ID" value="JAQ01651.1"/>
    <property type="molecule type" value="Transcribed_RNA"/>
</dbReference>
<protein>
    <submittedName>
        <fullName evidence="3">Septin-8-A</fullName>
    </submittedName>
</protein>
<proteinExistence type="predicted"/>
<dbReference type="Gene3D" id="3.10.280.10">
    <property type="entry name" value="Mitochondrial glycoprotein"/>
    <property type="match status" value="1"/>
</dbReference>
<evidence type="ECO:0000256" key="1">
    <source>
        <dbReference type="SAM" id="Coils"/>
    </source>
</evidence>